<reference evidence="2" key="1">
    <citation type="submission" date="2023-08" db="EMBL/GenBank/DDBJ databases">
        <authorList>
            <person name="Audoor S."/>
            <person name="Bilcke G."/>
        </authorList>
    </citation>
    <scope>NUCLEOTIDE SEQUENCE</scope>
</reference>
<proteinExistence type="predicted"/>
<organism evidence="2 3">
    <name type="scientific">Cylindrotheca closterium</name>
    <dbReference type="NCBI Taxonomy" id="2856"/>
    <lineage>
        <taxon>Eukaryota</taxon>
        <taxon>Sar</taxon>
        <taxon>Stramenopiles</taxon>
        <taxon>Ochrophyta</taxon>
        <taxon>Bacillariophyta</taxon>
        <taxon>Bacillariophyceae</taxon>
        <taxon>Bacillariophycidae</taxon>
        <taxon>Bacillariales</taxon>
        <taxon>Bacillariaceae</taxon>
        <taxon>Cylindrotheca</taxon>
    </lineage>
</organism>
<feature type="region of interest" description="Disordered" evidence="1">
    <location>
        <begin position="12"/>
        <end position="32"/>
    </location>
</feature>
<accession>A0AAD2FL05</accession>
<feature type="compositionally biased region" description="Polar residues" evidence="1">
    <location>
        <begin position="12"/>
        <end position="23"/>
    </location>
</feature>
<evidence type="ECO:0000256" key="1">
    <source>
        <dbReference type="SAM" id="MobiDB-lite"/>
    </source>
</evidence>
<feature type="compositionally biased region" description="Polar residues" evidence="1">
    <location>
        <begin position="123"/>
        <end position="145"/>
    </location>
</feature>
<dbReference type="EMBL" id="CAKOGP040000779">
    <property type="protein sequence ID" value="CAJ1939039.1"/>
    <property type="molecule type" value="Genomic_DNA"/>
</dbReference>
<keyword evidence="3" id="KW-1185">Reference proteome</keyword>
<evidence type="ECO:0000313" key="3">
    <source>
        <dbReference type="Proteomes" id="UP001295423"/>
    </source>
</evidence>
<name>A0AAD2FL05_9STRA</name>
<gene>
    <name evidence="2" type="ORF">CYCCA115_LOCUS6394</name>
</gene>
<comment type="caution">
    <text evidence="2">The sequence shown here is derived from an EMBL/GenBank/DDBJ whole genome shotgun (WGS) entry which is preliminary data.</text>
</comment>
<feature type="compositionally biased region" description="Low complexity" evidence="1">
    <location>
        <begin position="101"/>
        <end position="113"/>
    </location>
</feature>
<dbReference type="AlphaFoldDB" id="A0AAD2FL05"/>
<evidence type="ECO:0000313" key="2">
    <source>
        <dbReference type="EMBL" id="CAJ1939039.1"/>
    </source>
</evidence>
<dbReference type="Proteomes" id="UP001295423">
    <property type="component" value="Unassembled WGS sequence"/>
</dbReference>
<sequence length="145" mass="16028">MQIFEEQFVTRPTSDGQVSWQPISSSSSDGDDMWEIPTLITSGTLSFDTTTTDFDENASVQSNYTISPNMNGTTFSWPSRDLLASTFTMATSSVHHHNRQHSSTTTQQAPSTTGKRRKVLGDRTNNAPTRILQTNPSNSSNITQH</sequence>
<feature type="region of interest" description="Disordered" evidence="1">
    <location>
        <begin position="91"/>
        <end position="145"/>
    </location>
</feature>
<protein>
    <submittedName>
        <fullName evidence="2">Uncharacterized protein</fullName>
    </submittedName>
</protein>